<reference evidence="3 5" key="2">
    <citation type="submission" date="2019-08" db="EMBL/GenBank/DDBJ databases">
        <title>Rapid identification of Enteric Bacteria from Whole Genome Sequences (WGS) using Average Nucleotide Identity (ANI).</title>
        <authorList>
            <person name="Lane C."/>
        </authorList>
    </citation>
    <scope>NUCLEOTIDE SEQUENCE [LARGE SCALE GENOMIC DNA]</scope>
    <source>
        <strain evidence="3 5">D4984</strain>
    </source>
</reference>
<evidence type="ECO:0000256" key="1">
    <source>
        <dbReference type="SAM" id="Phobius"/>
    </source>
</evidence>
<keyword evidence="1" id="KW-1133">Transmembrane helix</keyword>
<reference evidence="2 4" key="1">
    <citation type="submission" date="2019-05" db="EMBL/GenBank/DDBJ databases">
        <title>Draft genomes of eight strains of Campylobacter helveticus isolated from cats and a dog in New Zealand.</title>
        <authorList>
            <person name="Bojanic K."/>
            <person name="Midwinter A.C."/>
            <person name="Biggs P.J."/>
            <person name="Acke E."/>
            <person name="Cornelius A.J."/>
            <person name="Marshall J.C."/>
        </authorList>
    </citation>
    <scope>NUCLEOTIDE SEQUENCE [LARGE SCALE GENOMIC DNA]</scope>
    <source>
        <strain evidence="2 4">ACP123b</strain>
    </source>
</reference>
<evidence type="ECO:0000313" key="5">
    <source>
        <dbReference type="Proteomes" id="UP000321317"/>
    </source>
</evidence>
<organism evidence="2 4">
    <name type="scientific">Campylobacter helveticus</name>
    <dbReference type="NCBI Taxonomy" id="28898"/>
    <lineage>
        <taxon>Bacteria</taxon>
        <taxon>Pseudomonadati</taxon>
        <taxon>Campylobacterota</taxon>
        <taxon>Epsilonproteobacteria</taxon>
        <taxon>Campylobacterales</taxon>
        <taxon>Campylobacteraceae</taxon>
        <taxon>Campylobacter</taxon>
    </lineage>
</organism>
<dbReference type="EMBL" id="VRMA01000038">
    <property type="protein sequence ID" value="TXK57741.1"/>
    <property type="molecule type" value="Genomic_DNA"/>
</dbReference>
<proteinExistence type="predicted"/>
<dbReference type="RefSeq" id="WP_082199835.1">
    <property type="nucleotide sequence ID" value="NZ_CAUWMG010000015.1"/>
</dbReference>
<accession>A0AAX2UI49</accession>
<dbReference type="Proteomes" id="UP000321317">
    <property type="component" value="Unassembled WGS sequence"/>
</dbReference>
<evidence type="ECO:0000313" key="2">
    <source>
        <dbReference type="EMBL" id="TNB56584.1"/>
    </source>
</evidence>
<evidence type="ECO:0000313" key="4">
    <source>
        <dbReference type="Proteomes" id="UP000306813"/>
    </source>
</evidence>
<dbReference type="EMBL" id="VDBS01000053">
    <property type="protein sequence ID" value="TNB56584.1"/>
    <property type="molecule type" value="Genomic_DNA"/>
</dbReference>
<feature type="transmembrane region" description="Helical" evidence="1">
    <location>
        <begin position="7"/>
        <end position="27"/>
    </location>
</feature>
<dbReference type="AlphaFoldDB" id="A0AAX2UI49"/>
<feature type="transmembrane region" description="Helical" evidence="1">
    <location>
        <begin position="33"/>
        <end position="56"/>
    </location>
</feature>
<name>A0AAX2UI49_9BACT</name>
<gene>
    <name evidence="2" type="ORF">FDW42_07125</name>
    <name evidence="3" type="ORF">FVD16_04080</name>
</gene>
<keyword evidence="1" id="KW-0472">Membrane</keyword>
<dbReference type="KEGG" id="chv:CHELV3228_1002"/>
<dbReference type="Proteomes" id="UP000306813">
    <property type="component" value="Unassembled WGS sequence"/>
</dbReference>
<comment type="caution">
    <text evidence="2">The sequence shown here is derived from an EMBL/GenBank/DDBJ whole genome shotgun (WGS) entry which is preliminary data.</text>
</comment>
<keyword evidence="1" id="KW-0812">Transmembrane</keyword>
<evidence type="ECO:0000313" key="3">
    <source>
        <dbReference type="EMBL" id="TXK57741.1"/>
    </source>
</evidence>
<dbReference type="GeneID" id="52036908"/>
<protein>
    <submittedName>
        <fullName evidence="2">Uncharacterized protein</fullName>
    </submittedName>
</protein>
<keyword evidence="5" id="KW-1185">Reference proteome</keyword>
<sequence length="59" mass="6379">MKSIFTVVARFAEAIGLGLFVNALYSFQTSGESSTFIIMAESALIILTSILCSVMISRK</sequence>